<dbReference type="SUPFAM" id="SSF53649">
    <property type="entry name" value="Alkaline phosphatase-like"/>
    <property type="match status" value="1"/>
</dbReference>
<keyword evidence="1" id="KW-0472">Membrane</keyword>
<dbReference type="Pfam" id="PF01663">
    <property type="entry name" value="Phosphodiest"/>
    <property type="match status" value="2"/>
</dbReference>
<protein>
    <submittedName>
        <fullName evidence="2">Alkaline phosphatase family protein</fullName>
    </submittedName>
</protein>
<name>A0ABV6Z115_UNCC1</name>
<accession>A0ABV6Z115</accession>
<feature type="transmembrane region" description="Helical" evidence="1">
    <location>
        <begin position="38"/>
        <end position="61"/>
    </location>
</feature>
<dbReference type="Gene3D" id="3.40.720.10">
    <property type="entry name" value="Alkaline Phosphatase, subunit A"/>
    <property type="match status" value="3"/>
</dbReference>
<comment type="caution">
    <text evidence="2">The sequence shown here is derived from an EMBL/GenBank/DDBJ whole genome shotgun (WGS) entry which is preliminary data.</text>
</comment>
<reference evidence="2 3" key="1">
    <citation type="submission" date="2024-09" db="EMBL/GenBank/DDBJ databases">
        <title>Laminarin stimulates single cell rates of sulfate reduction while oxygen inhibits transcriptomic activity in coastal marine sediment.</title>
        <authorList>
            <person name="Lindsay M."/>
            <person name="Orcutt B."/>
            <person name="Emerson D."/>
            <person name="Stepanauskas R."/>
            <person name="D'Angelo T."/>
        </authorList>
    </citation>
    <scope>NUCLEOTIDE SEQUENCE [LARGE SCALE GENOMIC DNA]</scope>
    <source>
        <strain evidence="2">SAG AM-311-K15</strain>
    </source>
</reference>
<keyword evidence="3" id="KW-1185">Reference proteome</keyword>
<organism evidence="2 3">
    <name type="scientific">candidate division CSSED10-310 bacterium</name>
    <dbReference type="NCBI Taxonomy" id="2855610"/>
    <lineage>
        <taxon>Bacteria</taxon>
        <taxon>Bacteria division CSSED10-310</taxon>
    </lineage>
</organism>
<keyword evidence="1" id="KW-0812">Transmembrane</keyword>
<dbReference type="Proteomes" id="UP001594351">
    <property type="component" value="Unassembled WGS sequence"/>
</dbReference>
<keyword evidence="1" id="KW-1133">Transmembrane helix</keyword>
<dbReference type="PANTHER" id="PTHR10151:SF120">
    <property type="entry name" value="BIS(5'-ADENOSYL)-TRIPHOSPHATASE"/>
    <property type="match status" value="1"/>
</dbReference>
<evidence type="ECO:0000313" key="3">
    <source>
        <dbReference type="Proteomes" id="UP001594351"/>
    </source>
</evidence>
<evidence type="ECO:0000256" key="1">
    <source>
        <dbReference type="SAM" id="Phobius"/>
    </source>
</evidence>
<proteinExistence type="predicted"/>
<dbReference type="InterPro" id="IPR002591">
    <property type="entry name" value="Phosphodiest/P_Trfase"/>
</dbReference>
<dbReference type="PANTHER" id="PTHR10151">
    <property type="entry name" value="ECTONUCLEOTIDE PYROPHOSPHATASE/PHOSPHODIESTERASE"/>
    <property type="match status" value="1"/>
</dbReference>
<sequence>MNKIRLSRTIWGLALGSLALIYPDVAAAYVGPGAGFAFVSTFFVFLATFFLVILTLLLWPLRFIYRLVTGKLRSATETIDRLIIIGFDGMEPTLADKWMKEDKLPNLAKLAADGTFSTLRTTYPAISPVAWSTFSTGVNPGKHNIYDFLSRNVKTYLPDLSSAHIGSSARTITIGPYQIPLGKPEIRLMRKSKPFWIILGEHGFFSHILRVPITFPPEKFNGLSLSAMCVPDLVGSQGSFTYYTSEPASKRHTGGVRISIELKDNVVNANLFGPENTLSTKEDRMVIPFSLQIKPDGSGADLQLPDEKIPLQIGKYTDWINVTFKPALWFKVHGICRFLLKEVTPHVKLYVTPINIDPEKPALPISNPLIYSVYLAKMLGPYATLGLAEDTWALNERIIADEDFLEQCYKYHHEREEMFMNALDRTQKGVCACVFDTTDRIQHMFFRYMEPDHPALRGQDRERFKDEIEDLYKKCDQLVGKVLDKLGPNDVLIIMSDHGFKPFSRGINLNSWLKKNGYLALKNGAKDTSGEWFENVDWSKTKAYNLGLGGLYLNIKGREAQGIVSTADVSALKTELISKLNGLTDPEKGKVSITKVYDTAQIYHGPYVHNAPDLIIGYGDGYRASWDGVTGIIDDTIFEDNTRAWSGDHCVDPNNVPGVIFCNRALKQENPSIADIAPTALSLYKIDIPAYMDGKPLLDSDK</sequence>
<evidence type="ECO:0000313" key="2">
    <source>
        <dbReference type="EMBL" id="MFC1852123.1"/>
    </source>
</evidence>
<dbReference type="EMBL" id="JBHPBY010000269">
    <property type="protein sequence ID" value="MFC1852123.1"/>
    <property type="molecule type" value="Genomic_DNA"/>
</dbReference>
<gene>
    <name evidence="2" type="ORF">ACFL27_18165</name>
</gene>
<dbReference type="InterPro" id="IPR017850">
    <property type="entry name" value="Alkaline_phosphatase_core_sf"/>
</dbReference>